<dbReference type="Gene3D" id="3.40.50.720">
    <property type="entry name" value="NAD(P)-binding Rossmann-like Domain"/>
    <property type="match status" value="1"/>
</dbReference>
<evidence type="ECO:0000256" key="6">
    <source>
        <dbReference type="ARBA" id="ARBA00049556"/>
    </source>
</evidence>
<dbReference type="InterPro" id="IPR006176">
    <property type="entry name" value="3-OHacyl-CoA_DH_NAD-bd"/>
</dbReference>
<dbReference type="InterPro" id="IPR036291">
    <property type="entry name" value="NAD(P)-bd_dom_sf"/>
</dbReference>
<dbReference type="Gene3D" id="1.10.1040.10">
    <property type="entry name" value="N-(1-d-carboxylethyl)-l-norvaline Dehydrogenase, domain 2"/>
    <property type="match status" value="1"/>
</dbReference>
<organism evidence="10 11">
    <name type="scientific">Steinernema glaseri</name>
    <dbReference type="NCBI Taxonomy" id="37863"/>
    <lineage>
        <taxon>Eukaryota</taxon>
        <taxon>Metazoa</taxon>
        <taxon>Ecdysozoa</taxon>
        <taxon>Nematoda</taxon>
        <taxon>Chromadorea</taxon>
        <taxon>Rhabditida</taxon>
        <taxon>Tylenchina</taxon>
        <taxon>Panagrolaimomorpha</taxon>
        <taxon>Strongyloidoidea</taxon>
        <taxon>Steinernematidae</taxon>
        <taxon>Steinernema</taxon>
    </lineage>
</organism>
<dbReference type="Pfam" id="PF02737">
    <property type="entry name" value="3HCDH_N"/>
    <property type="match status" value="1"/>
</dbReference>
<dbReference type="InterPro" id="IPR008927">
    <property type="entry name" value="6-PGluconate_DH-like_C_sf"/>
</dbReference>
<keyword evidence="3" id="KW-0560">Oxidoreductase</keyword>
<evidence type="ECO:0000256" key="3">
    <source>
        <dbReference type="ARBA" id="ARBA00023002"/>
    </source>
</evidence>
<dbReference type="PANTHER" id="PTHR43561">
    <property type="match status" value="1"/>
</dbReference>
<reference evidence="11" key="1">
    <citation type="submission" date="2016-11" db="UniProtKB">
        <authorList>
            <consortium name="WormBaseParasite"/>
        </authorList>
    </citation>
    <scope>IDENTIFICATION</scope>
</reference>
<comment type="catalytic activity">
    <reaction evidence="6">
        <text>a (3S)-3-hydroxyacyl-CoA + NAD(+) = a 3-oxoacyl-CoA + NADH + H(+)</text>
        <dbReference type="Rhea" id="RHEA:22432"/>
        <dbReference type="ChEBI" id="CHEBI:15378"/>
        <dbReference type="ChEBI" id="CHEBI:57318"/>
        <dbReference type="ChEBI" id="CHEBI:57540"/>
        <dbReference type="ChEBI" id="CHEBI:57945"/>
        <dbReference type="ChEBI" id="CHEBI:90726"/>
        <dbReference type="EC" id="1.1.1.35"/>
    </reaction>
</comment>
<comment type="pathway">
    <text evidence="2">Lipid metabolism; fatty acid beta-oxidation.</text>
</comment>
<evidence type="ECO:0000313" key="11">
    <source>
        <dbReference type="WBParaSite" id="L893_g15885.t1"/>
    </source>
</evidence>
<accession>A0A1I7YFW7</accession>
<protein>
    <submittedName>
        <fullName evidence="11">3-hydroxyacyl-CoA dehydrogenase</fullName>
    </submittedName>
</protein>
<dbReference type="GO" id="GO:0003857">
    <property type="term" value="F:(3S)-3-hydroxyacyl-CoA dehydrogenase (NAD+) activity"/>
    <property type="evidence" value="ECO:0007669"/>
    <property type="project" value="UniProtKB-EC"/>
</dbReference>
<keyword evidence="4" id="KW-0520">NAD</keyword>
<evidence type="ECO:0000256" key="7">
    <source>
        <dbReference type="SAM" id="MobiDB-lite"/>
    </source>
</evidence>
<dbReference type="SUPFAM" id="SSF48179">
    <property type="entry name" value="6-phosphogluconate dehydrogenase C-terminal domain-like"/>
    <property type="match status" value="1"/>
</dbReference>
<evidence type="ECO:0000313" key="10">
    <source>
        <dbReference type="Proteomes" id="UP000095287"/>
    </source>
</evidence>
<dbReference type="GO" id="GO:0070403">
    <property type="term" value="F:NAD+ binding"/>
    <property type="evidence" value="ECO:0007669"/>
    <property type="project" value="InterPro"/>
</dbReference>
<keyword evidence="10" id="KW-1185">Reference proteome</keyword>
<dbReference type="InterPro" id="IPR013328">
    <property type="entry name" value="6PGD_dom2"/>
</dbReference>
<dbReference type="PANTHER" id="PTHR43561:SF1">
    <property type="entry name" value="HYDROXY-ACYL-COA DEHYDROGENASE"/>
    <property type="match status" value="1"/>
</dbReference>
<dbReference type="GO" id="GO:0005759">
    <property type="term" value="C:mitochondrial matrix"/>
    <property type="evidence" value="ECO:0007669"/>
    <property type="project" value="UniProtKB-SubCell"/>
</dbReference>
<feature type="domain" description="3-hydroxyacyl-CoA dehydrogenase NAD binding" evidence="9">
    <location>
        <begin position="86"/>
        <end position="270"/>
    </location>
</feature>
<comment type="subcellular location">
    <subcellularLocation>
        <location evidence="1">Mitochondrion matrix</location>
    </subcellularLocation>
</comment>
<evidence type="ECO:0000256" key="4">
    <source>
        <dbReference type="ARBA" id="ARBA00023027"/>
    </source>
</evidence>
<sequence length="370" mass="40541">MLTGRNGPTSILPKSTTKESISNEPSHIKPFVLGCTCSAAASSRFTSAYQWTVGPYKGESRGERHLSSVRMVVSEGISTKPIEIRNVVVVGTGLMGTGVAQVALTAGYNVSLVGRVQEKCDASRAKILGGLIKIAKKKYANDDKAQNDYLDSNMGRLTLTTDVFSVLANCDVFIEAIVENLKVKQKLFADIEGVISEDCIMVTNTSSFLLKDVSSKIQRKHNFAGLHFFNPVPAMKLVEVIDGEETSPAVFIALHNFCKTLLKTPVRCEDTPGFIVNHLLIPYLLEAMRMAERGDATRADIDTAMKLGASHPMGPFELSDYIGLDTMKFVIDGWHTRFPDDPRYVPSESLDLLVANGKFGRKTGEGFFKY</sequence>
<evidence type="ECO:0000259" key="9">
    <source>
        <dbReference type="Pfam" id="PF02737"/>
    </source>
</evidence>
<dbReference type="Proteomes" id="UP000095287">
    <property type="component" value="Unplaced"/>
</dbReference>
<dbReference type="InterPro" id="IPR052242">
    <property type="entry name" value="Mito_3-hydroxyacyl-CoA_DH"/>
</dbReference>
<dbReference type="GO" id="GO:0006635">
    <property type="term" value="P:fatty acid beta-oxidation"/>
    <property type="evidence" value="ECO:0007669"/>
    <property type="project" value="TreeGrafter"/>
</dbReference>
<feature type="domain" description="3-hydroxyacyl-CoA dehydrogenase C-terminal" evidence="8">
    <location>
        <begin position="273"/>
        <end position="370"/>
    </location>
</feature>
<feature type="region of interest" description="Disordered" evidence="7">
    <location>
        <begin position="1"/>
        <end position="23"/>
    </location>
</feature>
<proteinExistence type="predicted"/>
<name>A0A1I7YFW7_9BILA</name>
<dbReference type="WBParaSite" id="L893_g15885.t1">
    <property type="protein sequence ID" value="L893_g15885.t1"/>
    <property type="gene ID" value="L893_g15885"/>
</dbReference>
<dbReference type="Pfam" id="PF00725">
    <property type="entry name" value="3HCDH"/>
    <property type="match status" value="1"/>
</dbReference>
<dbReference type="AlphaFoldDB" id="A0A1I7YFW7"/>
<dbReference type="SUPFAM" id="SSF51735">
    <property type="entry name" value="NAD(P)-binding Rossmann-fold domains"/>
    <property type="match status" value="1"/>
</dbReference>
<evidence type="ECO:0000256" key="5">
    <source>
        <dbReference type="ARBA" id="ARBA00023128"/>
    </source>
</evidence>
<dbReference type="FunFam" id="3.40.50.720:FF:000009">
    <property type="entry name" value="Fatty oxidation complex, alpha subunit"/>
    <property type="match status" value="1"/>
</dbReference>
<dbReference type="InterPro" id="IPR006108">
    <property type="entry name" value="3HC_DH_C"/>
</dbReference>
<keyword evidence="5" id="KW-0496">Mitochondrion</keyword>
<evidence type="ECO:0000259" key="8">
    <source>
        <dbReference type="Pfam" id="PF00725"/>
    </source>
</evidence>
<evidence type="ECO:0000256" key="2">
    <source>
        <dbReference type="ARBA" id="ARBA00005005"/>
    </source>
</evidence>
<evidence type="ECO:0000256" key="1">
    <source>
        <dbReference type="ARBA" id="ARBA00004305"/>
    </source>
</evidence>